<feature type="domain" description="Guanylate cyclase" evidence="8">
    <location>
        <begin position="613"/>
        <end position="743"/>
    </location>
</feature>
<keyword evidence="4 7" id="KW-0812">Transmembrane</keyword>
<dbReference type="SMART" id="SM00044">
    <property type="entry name" value="CYCc"/>
    <property type="match status" value="1"/>
</dbReference>
<dbReference type="InterPro" id="IPR007890">
    <property type="entry name" value="CHASE2"/>
</dbReference>
<keyword evidence="10" id="KW-1185">Reference proteome</keyword>
<dbReference type="PANTHER" id="PTHR43081:SF1">
    <property type="entry name" value="ADENYLATE CYCLASE, TERMINAL-DIFFERENTIATION SPECIFIC"/>
    <property type="match status" value="1"/>
</dbReference>
<proteinExistence type="inferred from homology"/>
<reference evidence="10" key="1">
    <citation type="submission" date="2015-12" db="EMBL/GenBank/DDBJ databases">
        <authorList>
            <person name="Lodha T.D."/>
            <person name="Chintalapati S."/>
            <person name="Chintalapati V.R."/>
            <person name="Sravanthi T."/>
        </authorList>
    </citation>
    <scope>NUCLEOTIDE SEQUENCE [LARGE SCALE GENOMIC DNA]</scope>
    <source>
        <strain evidence="10">JC133</strain>
    </source>
</reference>
<feature type="transmembrane region" description="Helical" evidence="7">
    <location>
        <begin position="550"/>
        <end position="573"/>
    </location>
</feature>
<dbReference type="Pfam" id="PF00211">
    <property type="entry name" value="Guanylate_cyc"/>
    <property type="match status" value="1"/>
</dbReference>
<evidence type="ECO:0000313" key="9">
    <source>
        <dbReference type="EMBL" id="POR05225.1"/>
    </source>
</evidence>
<evidence type="ECO:0000259" key="8">
    <source>
        <dbReference type="PROSITE" id="PS50125"/>
    </source>
</evidence>
<dbReference type="GO" id="GO:0004016">
    <property type="term" value="F:adenylate cyclase activity"/>
    <property type="evidence" value="ECO:0007669"/>
    <property type="project" value="UniProtKB-ARBA"/>
</dbReference>
<dbReference type="InterPro" id="IPR001054">
    <property type="entry name" value="A/G_cyclase"/>
</dbReference>
<dbReference type="GO" id="GO:0035556">
    <property type="term" value="P:intracellular signal transduction"/>
    <property type="evidence" value="ECO:0007669"/>
    <property type="project" value="InterPro"/>
</dbReference>
<dbReference type="RefSeq" id="WP_103679225.1">
    <property type="nucleotide sequence ID" value="NZ_LPWH01000004.1"/>
</dbReference>
<name>A0A2S4K0D1_9SPIO</name>
<keyword evidence="3" id="KW-1003">Cell membrane</keyword>
<dbReference type="PROSITE" id="PS50125">
    <property type="entry name" value="GUANYLATE_CYCLASE_2"/>
    <property type="match status" value="1"/>
</dbReference>
<dbReference type="AlphaFoldDB" id="A0A2S4K0D1"/>
<comment type="similarity">
    <text evidence="2">Belongs to the adenylyl cyclase class-3 family.</text>
</comment>
<evidence type="ECO:0000256" key="3">
    <source>
        <dbReference type="ARBA" id="ARBA00022475"/>
    </source>
</evidence>
<evidence type="ECO:0000256" key="7">
    <source>
        <dbReference type="SAM" id="Phobius"/>
    </source>
</evidence>
<protein>
    <submittedName>
        <fullName evidence="9">Adenylate cyclase</fullName>
    </submittedName>
</protein>
<dbReference type="InterPro" id="IPR050697">
    <property type="entry name" value="Adenylyl/Guanylyl_Cyclase_3/4"/>
</dbReference>
<dbReference type="SMART" id="SM01080">
    <property type="entry name" value="CHASE2"/>
    <property type="match status" value="1"/>
</dbReference>
<dbReference type="GO" id="GO:0006171">
    <property type="term" value="P:cAMP biosynthetic process"/>
    <property type="evidence" value="ECO:0007669"/>
    <property type="project" value="TreeGrafter"/>
</dbReference>
<dbReference type="PANTHER" id="PTHR43081">
    <property type="entry name" value="ADENYLATE CYCLASE, TERMINAL-DIFFERENTIATION SPECIFIC-RELATED"/>
    <property type="match status" value="1"/>
</dbReference>
<organism evidence="9 10">
    <name type="scientific">Alkalispirochaeta sphaeroplastigenens</name>
    <dbReference type="NCBI Taxonomy" id="1187066"/>
    <lineage>
        <taxon>Bacteria</taxon>
        <taxon>Pseudomonadati</taxon>
        <taxon>Spirochaetota</taxon>
        <taxon>Spirochaetia</taxon>
        <taxon>Spirochaetales</taxon>
        <taxon>Spirochaetaceae</taxon>
        <taxon>Alkalispirochaeta</taxon>
    </lineage>
</organism>
<dbReference type="Proteomes" id="UP000237350">
    <property type="component" value="Unassembled WGS sequence"/>
</dbReference>
<dbReference type="CDD" id="cd07302">
    <property type="entry name" value="CHD"/>
    <property type="match status" value="1"/>
</dbReference>
<dbReference type="EMBL" id="LPWH01000004">
    <property type="protein sequence ID" value="POR05225.1"/>
    <property type="molecule type" value="Genomic_DNA"/>
</dbReference>
<evidence type="ECO:0000256" key="5">
    <source>
        <dbReference type="ARBA" id="ARBA00022989"/>
    </source>
</evidence>
<comment type="subcellular location">
    <subcellularLocation>
        <location evidence="1">Cell envelope</location>
    </subcellularLocation>
</comment>
<keyword evidence="5 7" id="KW-1133">Transmembrane helix</keyword>
<accession>A0A2S4K0D1</accession>
<evidence type="ECO:0000256" key="6">
    <source>
        <dbReference type="ARBA" id="ARBA00023136"/>
    </source>
</evidence>
<evidence type="ECO:0000256" key="4">
    <source>
        <dbReference type="ARBA" id="ARBA00022692"/>
    </source>
</evidence>
<evidence type="ECO:0000256" key="1">
    <source>
        <dbReference type="ARBA" id="ARBA00004196"/>
    </source>
</evidence>
<comment type="caution">
    <text evidence="9">The sequence shown here is derived from an EMBL/GenBank/DDBJ whole genome shotgun (WGS) entry which is preliminary data.</text>
</comment>
<sequence>MAIKRAASRQFPFFWLPVAAGVVAIFLLLQTTTTVLDRLELRVQDGHFALRQAFRSERVQEGVSLTEQNPHISPDILLVGIDPSTLARFGRWPFPRSRHADLIDSFSRISNPDNRERALFLDLFFIEPSESAVDDALLLRSIQNSGRVFLETIVERSPPLQEHYREYFARHEALFQAAGAIRNVQGDWSRMPSFFGVQAPLQPYARAAGGYGHANIWDDHDGVLRRQPMIVRVSERLESYRLDQLMEDYGALSVDPDNFERLIWFDRAGNDHDLAIPLSEERLRALLNRLDADAPRLPVDTTGDGDFDSYTFLIHHHRDQFIPAITLSLALEYFNKTLEDVQIHLGESIVISEPQSFNPTSGTWEPYRIQVRPPVIDEEGQEVREGRYRLVEEIRIPIDHQGAMSINYMGPRSSPARDGEQTFPVRPYHGYAGRIPDADPGRWPATRAVENKIVMVGAFAQGMADDEKMTPYGLMYGVEVHANALNTILMDRFIHHLPGWGNTAILAGGTFLVALLAAWFSTIWAMAGTLAILGIFFFTTTIIFDLHSLVIAFASPALAMALVFVSVVVYRVTREERDKRRIRDVFGKYVSPAVVNEILQSPPELGGVDKELTVFFSDIRGFTTLSESLSPQELVNHLNLYLTAMTDTILEYQGTLDKYVGDEIMCFWGAPLPQEDHALLACKSALKQLQVLDRMNSEWPPEKRIQIGIGINSGIMTVGNMGSLGRMNYTLMGDNVNLGARLEGTNKEYATRVIISEHTYGLVRERIVARELDNIRVKGKNKPVVIYELIDVPEGLEPGSTVSGRS</sequence>
<dbReference type="InterPro" id="IPR029787">
    <property type="entry name" value="Nucleotide_cyclase"/>
</dbReference>
<feature type="transmembrane region" description="Helical" evidence="7">
    <location>
        <begin position="497"/>
        <end position="516"/>
    </location>
</feature>
<feature type="transmembrane region" description="Helical" evidence="7">
    <location>
        <begin position="12"/>
        <end position="29"/>
    </location>
</feature>
<gene>
    <name evidence="9" type="ORF">AU468_01685</name>
</gene>
<evidence type="ECO:0000256" key="2">
    <source>
        <dbReference type="ARBA" id="ARBA00005381"/>
    </source>
</evidence>
<dbReference type="FunFam" id="3.30.70.1230:FF:000016">
    <property type="entry name" value="Adenylate/guanylate cyclase domain-containing protein"/>
    <property type="match status" value="1"/>
</dbReference>
<evidence type="ECO:0000313" key="10">
    <source>
        <dbReference type="Proteomes" id="UP000237350"/>
    </source>
</evidence>
<feature type="transmembrane region" description="Helical" evidence="7">
    <location>
        <begin position="523"/>
        <end position="544"/>
    </location>
</feature>
<dbReference type="Gene3D" id="3.30.70.1230">
    <property type="entry name" value="Nucleotide cyclase"/>
    <property type="match status" value="1"/>
</dbReference>
<dbReference type="OrthoDB" id="9806704at2"/>
<dbReference type="GO" id="GO:0030313">
    <property type="term" value="C:cell envelope"/>
    <property type="evidence" value="ECO:0007669"/>
    <property type="project" value="UniProtKB-SubCell"/>
</dbReference>
<dbReference type="Pfam" id="PF05226">
    <property type="entry name" value="CHASE2"/>
    <property type="match status" value="1"/>
</dbReference>
<dbReference type="SUPFAM" id="SSF55073">
    <property type="entry name" value="Nucleotide cyclase"/>
    <property type="match status" value="1"/>
</dbReference>
<keyword evidence="6 7" id="KW-0472">Membrane</keyword>